<keyword evidence="2" id="KW-1185">Reference proteome</keyword>
<gene>
    <name evidence="1" type="ORF">D9X91_06785</name>
</gene>
<reference evidence="1 2" key="1">
    <citation type="submission" date="2018-10" db="EMBL/GenBank/DDBJ databases">
        <title>Falsibacillus sp. genome draft.</title>
        <authorList>
            <person name="Shi S."/>
        </authorList>
    </citation>
    <scope>NUCLEOTIDE SEQUENCE [LARGE SCALE GENOMIC DNA]</scope>
    <source>
        <strain evidence="1 2">GY 10110</strain>
    </source>
</reference>
<accession>A0A3L7K1X6</accession>
<dbReference type="RefSeq" id="WP_121679821.1">
    <property type="nucleotide sequence ID" value="NZ_RCVZ01000003.1"/>
</dbReference>
<dbReference type="NCBIfam" id="TIGR03826">
    <property type="entry name" value="YvyF"/>
    <property type="match status" value="1"/>
</dbReference>
<evidence type="ECO:0000313" key="2">
    <source>
        <dbReference type="Proteomes" id="UP000276770"/>
    </source>
</evidence>
<dbReference type="Proteomes" id="UP000276770">
    <property type="component" value="Unassembled WGS sequence"/>
</dbReference>
<dbReference type="OrthoDB" id="1739831at2"/>
<organism evidence="1 2">
    <name type="scientific">Falsibacillus albus</name>
    <dbReference type="NCBI Taxonomy" id="2478915"/>
    <lineage>
        <taxon>Bacteria</taxon>
        <taxon>Bacillati</taxon>
        <taxon>Bacillota</taxon>
        <taxon>Bacilli</taxon>
        <taxon>Bacillales</taxon>
        <taxon>Bacillaceae</taxon>
        <taxon>Falsibacillus</taxon>
    </lineage>
</organism>
<evidence type="ECO:0008006" key="3">
    <source>
        <dbReference type="Google" id="ProtNLM"/>
    </source>
</evidence>
<dbReference type="InterPro" id="IPR022258">
    <property type="entry name" value="Flagellar_operon_YvyF"/>
</dbReference>
<proteinExistence type="predicted"/>
<evidence type="ECO:0000313" key="1">
    <source>
        <dbReference type="EMBL" id="RLQ96800.1"/>
    </source>
</evidence>
<dbReference type="AlphaFoldDB" id="A0A3L7K1X6"/>
<dbReference type="EMBL" id="RCVZ01000003">
    <property type="protein sequence ID" value="RLQ96800.1"/>
    <property type="molecule type" value="Genomic_DNA"/>
</dbReference>
<name>A0A3L7K1X6_9BACI</name>
<protein>
    <recommendedName>
        <fullName evidence="3">Flagellar protein</fullName>
    </recommendedName>
</protein>
<sequence>MAELTNCPTCGSIFVKSVFRDICEKCYKQEEKDYEKVYQFLKKRENRAATIPTIVGQTGVSEDLIHKFVRKGRLNVTHFPNLGYPCDKCGKIIQQGKLCADCSGELKTDLEIFQNEQKRSEELRARETRTYYSSKQK</sequence>
<comment type="caution">
    <text evidence="1">The sequence shown here is derived from an EMBL/GenBank/DDBJ whole genome shotgun (WGS) entry which is preliminary data.</text>
</comment>